<dbReference type="InterPro" id="IPR004389">
    <property type="entry name" value="Ribosomal_uL18_bac-type"/>
</dbReference>
<evidence type="ECO:0000256" key="6">
    <source>
        <dbReference type="ARBA" id="ARBA00035197"/>
    </source>
</evidence>
<accession>A0A161US93</accession>
<evidence type="ECO:0000313" key="9">
    <source>
        <dbReference type="EMBL" id="KZL48703.1"/>
    </source>
</evidence>
<evidence type="ECO:0000256" key="8">
    <source>
        <dbReference type="SAM" id="MobiDB-lite"/>
    </source>
</evidence>
<dbReference type="InterPro" id="IPR005484">
    <property type="entry name" value="Ribosomal_uL18_bac/plant/anim"/>
</dbReference>
<dbReference type="PANTHER" id="PTHR12899">
    <property type="entry name" value="39S RIBOSOMAL PROTEIN L18, MITOCHONDRIAL"/>
    <property type="match status" value="1"/>
</dbReference>
<comment type="subunit">
    <text evidence="7">Part of the 50S ribosomal subunit; part of the 5S rRNA/L5/L18/L25 subcomplex. Contacts the 5S and 23S rRNAs.</text>
</comment>
<organism evidence="9 10">
    <name type="scientific">Nodularia spumigena CENA596</name>
    <dbReference type="NCBI Taxonomy" id="1819295"/>
    <lineage>
        <taxon>Bacteria</taxon>
        <taxon>Bacillati</taxon>
        <taxon>Cyanobacteriota</taxon>
        <taxon>Cyanophyceae</taxon>
        <taxon>Nostocales</taxon>
        <taxon>Nodulariaceae</taxon>
        <taxon>Nodularia</taxon>
    </lineage>
</organism>
<dbReference type="PANTHER" id="PTHR12899:SF3">
    <property type="entry name" value="LARGE RIBOSOMAL SUBUNIT PROTEIN UL18M"/>
    <property type="match status" value="1"/>
</dbReference>
<dbReference type="EMBL" id="LWAJ01000228">
    <property type="protein sequence ID" value="KZL48703.1"/>
    <property type="molecule type" value="Genomic_DNA"/>
</dbReference>
<dbReference type="SUPFAM" id="SSF53137">
    <property type="entry name" value="Translational machinery components"/>
    <property type="match status" value="1"/>
</dbReference>
<dbReference type="OrthoDB" id="9810939at2"/>
<feature type="compositionally biased region" description="Basic residues" evidence="8">
    <location>
        <begin position="8"/>
        <end position="18"/>
    </location>
</feature>
<gene>
    <name evidence="7" type="primary">rplR</name>
    <name evidence="7" type="synonym">rpl18</name>
    <name evidence="9" type="ORF">A2T98_16645</name>
</gene>
<reference evidence="9 10" key="1">
    <citation type="submission" date="2016-04" db="EMBL/GenBank/DDBJ databases">
        <title>Draft Genome Assembly of the Bloom-forming Cyanobacterium Nodularia spumigena Strain CENA596 in Shrimp Production Ponds.</title>
        <authorList>
            <person name="Popin R.V."/>
            <person name="Rigonato J."/>
            <person name="Abreu V.A."/>
            <person name="Andreote A.P."/>
            <person name="Silveira S.B."/>
            <person name="Odebrecht C."/>
            <person name="Fiore M.F."/>
        </authorList>
    </citation>
    <scope>NUCLEOTIDE SEQUENCE [LARGE SCALE GENOMIC DNA]</scope>
    <source>
        <strain evidence="9 10">CENA596</strain>
    </source>
</reference>
<evidence type="ECO:0000256" key="5">
    <source>
        <dbReference type="ARBA" id="ARBA00023274"/>
    </source>
</evidence>
<dbReference type="HAMAP" id="MF_01337_B">
    <property type="entry name" value="Ribosomal_uL18_B"/>
    <property type="match status" value="1"/>
</dbReference>
<name>A0A161US93_NODSP</name>
<dbReference type="GO" id="GO:0003735">
    <property type="term" value="F:structural constituent of ribosome"/>
    <property type="evidence" value="ECO:0007669"/>
    <property type="project" value="InterPro"/>
</dbReference>
<dbReference type="AlphaFoldDB" id="A0A161US93"/>
<dbReference type="RefSeq" id="WP_063873743.1">
    <property type="nucleotide sequence ID" value="NZ_CAWMRI010000228.1"/>
</dbReference>
<dbReference type="GO" id="GO:0022625">
    <property type="term" value="C:cytosolic large ribosomal subunit"/>
    <property type="evidence" value="ECO:0007669"/>
    <property type="project" value="TreeGrafter"/>
</dbReference>
<sequence length="120" mass="13428">MKLTRRESKQRRHRRVRGKVQGTRERPRLAVFRSNEHIYAQVIDDTQHHTLVAASTLEPELKSNLATGATCDASAQVGKLIAVRLLEKGITKVVFDRGGNLYHGRVRALADAAREAGLDF</sequence>
<dbReference type="GO" id="GO:0006412">
    <property type="term" value="P:translation"/>
    <property type="evidence" value="ECO:0007669"/>
    <property type="project" value="UniProtKB-UniRule"/>
</dbReference>
<evidence type="ECO:0000256" key="2">
    <source>
        <dbReference type="ARBA" id="ARBA00022730"/>
    </source>
</evidence>
<dbReference type="GO" id="GO:0008097">
    <property type="term" value="F:5S rRNA binding"/>
    <property type="evidence" value="ECO:0007669"/>
    <property type="project" value="TreeGrafter"/>
</dbReference>
<proteinExistence type="inferred from homology"/>
<keyword evidence="3 7" id="KW-0694">RNA-binding</keyword>
<evidence type="ECO:0000256" key="1">
    <source>
        <dbReference type="ARBA" id="ARBA00007116"/>
    </source>
</evidence>
<keyword evidence="2 7" id="KW-0699">rRNA-binding</keyword>
<comment type="function">
    <text evidence="7">This is one of the proteins that bind and probably mediate the attachment of the 5S RNA into the large ribosomal subunit, where it forms part of the central protuberance.</text>
</comment>
<protein>
    <recommendedName>
        <fullName evidence="6 7">Large ribosomal subunit protein uL18</fullName>
    </recommendedName>
</protein>
<evidence type="ECO:0000256" key="3">
    <source>
        <dbReference type="ARBA" id="ARBA00022884"/>
    </source>
</evidence>
<evidence type="ECO:0000256" key="7">
    <source>
        <dbReference type="HAMAP-Rule" id="MF_01337"/>
    </source>
</evidence>
<dbReference type="Pfam" id="PF00861">
    <property type="entry name" value="Ribosomal_L18p"/>
    <property type="match status" value="1"/>
</dbReference>
<keyword evidence="4 7" id="KW-0689">Ribosomal protein</keyword>
<dbReference type="FunFam" id="3.30.420.100:FF:000001">
    <property type="entry name" value="50S ribosomal protein L18"/>
    <property type="match status" value="1"/>
</dbReference>
<dbReference type="Gene3D" id="3.30.420.100">
    <property type="match status" value="1"/>
</dbReference>
<evidence type="ECO:0000313" key="10">
    <source>
        <dbReference type="Proteomes" id="UP000076555"/>
    </source>
</evidence>
<feature type="region of interest" description="Disordered" evidence="8">
    <location>
        <begin position="1"/>
        <end position="26"/>
    </location>
</feature>
<keyword evidence="5 7" id="KW-0687">Ribonucleoprotein</keyword>
<evidence type="ECO:0000256" key="4">
    <source>
        <dbReference type="ARBA" id="ARBA00022980"/>
    </source>
</evidence>
<dbReference type="CDD" id="cd00432">
    <property type="entry name" value="Ribosomal_L18_L5e"/>
    <property type="match status" value="1"/>
</dbReference>
<dbReference type="Proteomes" id="UP000076555">
    <property type="component" value="Unassembled WGS sequence"/>
</dbReference>
<comment type="caution">
    <text evidence="9">The sequence shown here is derived from an EMBL/GenBank/DDBJ whole genome shotgun (WGS) entry which is preliminary data.</text>
</comment>
<dbReference type="NCBIfam" id="TIGR00060">
    <property type="entry name" value="L18_bact"/>
    <property type="match status" value="1"/>
</dbReference>
<comment type="similarity">
    <text evidence="1 7">Belongs to the universal ribosomal protein uL18 family.</text>
</comment>
<dbReference type="InterPro" id="IPR057268">
    <property type="entry name" value="Ribosomal_L18"/>
</dbReference>